<organism evidence="2 3">
    <name type="scientific">Portunus trituberculatus</name>
    <name type="common">Swimming crab</name>
    <name type="synonym">Neptunus trituberculatus</name>
    <dbReference type="NCBI Taxonomy" id="210409"/>
    <lineage>
        <taxon>Eukaryota</taxon>
        <taxon>Metazoa</taxon>
        <taxon>Ecdysozoa</taxon>
        <taxon>Arthropoda</taxon>
        <taxon>Crustacea</taxon>
        <taxon>Multicrustacea</taxon>
        <taxon>Malacostraca</taxon>
        <taxon>Eumalacostraca</taxon>
        <taxon>Eucarida</taxon>
        <taxon>Decapoda</taxon>
        <taxon>Pleocyemata</taxon>
        <taxon>Brachyura</taxon>
        <taxon>Eubrachyura</taxon>
        <taxon>Portunoidea</taxon>
        <taxon>Portunidae</taxon>
        <taxon>Portuninae</taxon>
        <taxon>Portunus</taxon>
    </lineage>
</organism>
<protein>
    <submittedName>
        <fullName evidence="2">Uncharacterized protein</fullName>
    </submittedName>
</protein>
<evidence type="ECO:0000256" key="1">
    <source>
        <dbReference type="SAM" id="MobiDB-lite"/>
    </source>
</evidence>
<gene>
    <name evidence="2" type="ORF">E2C01_091339</name>
</gene>
<feature type="region of interest" description="Disordered" evidence="1">
    <location>
        <begin position="1"/>
        <end position="88"/>
    </location>
</feature>
<feature type="compositionally biased region" description="Basic and acidic residues" evidence="1">
    <location>
        <begin position="26"/>
        <end position="53"/>
    </location>
</feature>
<feature type="compositionally biased region" description="Acidic residues" evidence="1">
    <location>
        <begin position="54"/>
        <end position="65"/>
    </location>
</feature>
<evidence type="ECO:0000313" key="3">
    <source>
        <dbReference type="Proteomes" id="UP000324222"/>
    </source>
</evidence>
<feature type="compositionally biased region" description="Gly residues" evidence="1">
    <location>
        <begin position="11"/>
        <end position="20"/>
    </location>
</feature>
<dbReference type="EMBL" id="VSRR010104642">
    <property type="protein sequence ID" value="MPC96101.1"/>
    <property type="molecule type" value="Genomic_DNA"/>
</dbReference>
<name>A0A5B7JDQ7_PORTR</name>
<proteinExistence type="predicted"/>
<feature type="compositionally biased region" description="Basic and acidic residues" evidence="1">
    <location>
        <begin position="66"/>
        <end position="77"/>
    </location>
</feature>
<dbReference type="AlphaFoldDB" id="A0A5B7JDQ7"/>
<keyword evidence="3" id="KW-1185">Reference proteome</keyword>
<accession>A0A5B7JDQ7</accession>
<sequence length="88" mass="10038">MLLEWKRGGNELQGGGGTGCEGLWWGEEREGKGEARREETRQGRRVPRDGRVGEEEEKEEEEEEVVVERREGERGTESFKSSACNKNI</sequence>
<dbReference type="Proteomes" id="UP000324222">
    <property type="component" value="Unassembled WGS sequence"/>
</dbReference>
<evidence type="ECO:0000313" key="2">
    <source>
        <dbReference type="EMBL" id="MPC96101.1"/>
    </source>
</evidence>
<feature type="compositionally biased region" description="Polar residues" evidence="1">
    <location>
        <begin position="78"/>
        <end position="88"/>
    </location>
</feature>
<reference evidence="2 3" key="1">
    <citation type="submission" date="2019-05" db="EMBL/GenBank/DDBJ databases">
        <title>Another draft genome of Portunus trituberculatus and its Hox gene families provides insights of decapod evolution.</title>
        <authorList>
            <person name="Jeong J.-H."/>
            <person name="Song I."/>
            <person name="Kim S."/>
            <person name="Choi T."/>
            <person name="Kim D."/>
            <person name="Ryu S."/>
            <person name="Kim W."/>
        </authorList>
    </citation>
    <scope>NUCLEOTIDE SEQUENCE [LARGE SCALE GENOMIC DNA]</scope>
    <source>
        <tissue evidence="2">Muscle</tissue>
    </source>
</reference>
<comment type="caution">
    <text evidence="2">The sequence shown here is derived from an EMBL/GenBank/DDBJ whole genome shotgun (WGS) entry which is preliminary data.</text>
</comment>